<proteinExistence type="predicted"/>
<evidence type="ECO:0008006" key="4">
    <source>
        <dbReference type="Google" id="ProtNLM"/>
    </source>
</evidence>
<dbReference type="SUPFAM" id="SSF52540">
    <property type="entry name" value="P-loop containing nucleoside triphosphate hydrolases"/>
    <property type="match status" value="1"/>
</dbReference>
<name>A0A9W5YPG5_9EURO</name>
<evidence type="ECO:0000256" key="1">
    <source>
        <dbReference type="SAM" id="MobiDB-lite"/>
    </source>
</evidence>
<sequence>MVSAASSIDVESTIADDNLQTPDAREETEDVSIYCSGATWHMAPELRQIRERDEAGGEKLKLLGVACNKRSETKTIIDNSFGSVKPGEMLLVLGRPGAGCTSLLNMLSNSRLGYKEVAGDVSFGSMSAKEAKQYCG</sequence>
<feature type="compositionally biased region" description="Polar residues" evidence="1">
    <location>
        <begin position="1"/>
        <end position="10"/>
    </location>
</feature>
<evidence type="ECO:0000313" key="3">
    <source>
        <dbReference type="Proteomes" id="UP001143548"/>
    </source>
</evidence>
<comment type="caution">
    <text evidence="2">The sequence shown here is derived from an EMBL/GenBank/DDBJ whole genome shotgun (WGS) entry which is preliminary data.</text>
</comment>
<dbReference type="AlphaFoldDB" id="A0A9W5YPG5"/>
<dbReference type="InterPro" id="IPR027417">
    <property type="entry name" value="P-loop_NTPase"/>
</dbReference>
<dbReference type="Proteomes" id="UP001143548">
    <property type="component" value="Unassembled WGS sequence"/>
</dbReference>
<evidence type="ECO:0000313" key="2">
    <source>
        <dbReference type="EMBL" id="GKZ21553.1"/>
    </source>
</evidence>
<organism evidence="2 3">
    <name type="scientific">Aspergillus brasiliensis</name>
    <dbReference type="NCBI Taxonomy" id="319629"/>
    <lineage>
        <taxon>Eukaryota</taxon>
        <taxon>Fungi</taxon>
        <taxon>Dikarya</taxon>
        <taxon>Ascomycota</taxon>
        <taxon>Pezizomycotina</taxon>
        <taxon>Eurotiomycetes</taxon>
        <taxon>Eurotiomycetidae</taxon>
        <taxon>Eurotiales</taxon>
        <taxon>Aspergillaceae</taxon>
        <taxon>Aspergillus</taxon>
        <taxon>Aspergillus subgen. Circumdati</taxon>
    </lineage>
</organism>
<protein>
    <recommendedName>
        <fullName evidence="4">ABC transporter domain-containing protein</fullName>
    </recommendedName>
</protein>
<accession>A0A9W5YPG5</accession>
<gene>
    <name evidence="2" type="ORF">AbraCBS73388_007454</name>
</gene>
<dbReference type="Gene3D" id="3.40.50.300">
    <property type="entry name" value="P-loop containing nucleotide triphosphate hydrolases"/>
    <property type="match status" value="1"/>
</dbReference>
<reference evidence="2" key="1">
    <citation type="submission" date="2022-07" db="EMBL/GenBank/DDBJ databases">
        <title>Taxonomy of Aspergillus series Nigri: significant species reduction supported by multi-species coalescent approaches.</title>
        <authorList>
            <person name="Bian C."/>
            <person name="Kusuya Y."/>
            <person name="Sklenar F."/>
            <person name="D'hooge E."/>
            <person name="Yaguchi T."/>
            <person name="Takahashi H."/>
            <person name="Hubka V."/>
        </authorList>
    </citation>
    <scope>NUCLEOTIDE SEQUENCE</scope>
    <source>
        <strain evidence="2">CBS 733.88</strain>
    </source>
</reference>
<dbReference type="EMBL" id="BROQ01000041">
    <property type="protein sequence ID" value="GKZ21553.1"/>
    <property type="molecule type" value="Genomic_DNA"/>
</dbReference>
<feature type="region of interest" description="Disordered" evidence="1">
    <location>
        <begin position="1"/>
        <end position="28"/>
    </location>
</feature>